<protein>
    <submittedName>
        <fullName evidence="3">Uncharacterized protein</fullName>
    </submittedName>
</protein>
<dbReference type="WBParaSite" id="PTRK_0001730900.1">
    <property type="protein sequence ID" value="PTRK_0001730900.1"/>
    <property type="gene ID" value="PTRK_0001730900"/>
</dbReference>
<dbReference type="Proteomes" id="UP000038045">
    <property type="component" value="Unplaced"/>
</dbReference>
<evidence type="ECO:0000313" key="2">
    <source>
        <dbReference type="Proteomes" id="UP000038045"/>
    </source>
</evidence>
<sequence>MRLLDLGHIASHHPDADARQDQHQNRRQGVDCDRDHAAPQPHPLQTARRGSGPSETCRDRYGSRTPLRRCAPFVSARSCPPSVSDARDRAPSPWPPGGPDPGRRPPVAPSARPRPAAWPLRSRAAPDIRSEPSA</sequence>
<dbReference type="AlphaFoldDB" id="A0A0N5A5Y9"/>
<organism evidence="2 3">
    <name type="scientific">Parastrongyloides trichosuri</name>
    <name type="common">Possum-specific nematode worm</name>
    <dbReference type="NCBI Taxonomy" id="131310"/>
    <lineage>
        <taxon>Eukaryota</taxon>
        <taxon>Metazoa</taxon>
        <taxon>Ecdysozoa</taxon>
        <taxon>Nematoda</taxon>
        <taxon>Chromadorea</taxon>
        <taxon>Rhabditida</taxon>
        <taxon>Tylenchina</taxon>
        <taxon>Panagrolaimomorpha</taxon>
        <taxon>Strongyloidoidea</taxon>
        <taxon>Strongyloididae</taxon>
        <taxon>Parastrongyloides</taxon>
    </lineage>
</organism>
<feature type="compositionally biased region" description="Basic and acidic residues" evidence="1">
    <location>
        <begin position="12"/>
        <end position="37"/>
    </location>
</feature>
<evidence type="ECO:0000256" key="1">
    <source>
        <dbReference type="SAM" id="MobiDB-lite"/>
    </source>
</evidence>
<feature type="compositionally biased region" description="Pro residues" evidence="1">
    <location>
        <begin position="92"/>
        <end position="108"/>
    </location>
</feature>
<evidence type="ECO:0000313" key="3">
    <source>
        <dbReference type="WBParaSite" id="PTRK_0001730900.1"/>
    </source>
</evidence>
<accession>A0A0N5A5Y9</accession>
<keyword evidence="2" id="KW-1185">Reference proteome</keyword>
<feature type="compositionally biased region" description="Basic and acidic residues" evidence="1">
    <location>
        <begin position="124"/>
        <end position="134"/>
    </location>
</feature>
<feature type="region of interest" description="Disordered" evidence="1">
    <location>
        <begin position="1"/>
        <end position="134"/>
    </location>
</feature>
<reference evidence="3" key="1">
    <citation type="submission" date="2017-02" db="UniProtKB">
        <authorList>
            <consortium name="WormBaseParasite"/>
        </authorList>
    </citation>
    <scope>IDENTIFICATION</scope>
</reference>
<name>A0A0N5A5Y9_PARTI</name>
<feature type="compositionally biased region" description="Low complexity" evidence="1">
    <location>
        <begin position="109"/>
        <end position="123"/>
    </location>
</feature>
<proteinExistence type="predicted"/>